<reference evidence="3 4" key="1">
    <citation type="submission" date="2011-05" db="EMBL/GenBank/DDBJ databases">
        <title>Whole genome sequence of Microlunatus phosphovorus NM-1.</title>
        <authorList>
            <person name="Hosoyama A."/>
            <person name="Sasaki K."/>
            <person name="Harada T."/>
            <person name="Igarashi R."/>
            <person name="Kawakoshi A."/>
            <person name="Sasagawa M."/>
            <person name="Fukada J."/>
            <person name="Nakamura S."/>
            <person name="Katano Y."/>
            <person name="Hanada S."/>
            <person name="Kamagata Y."/>
            <person name="Nakamura N."/>
            <person name="Yamazaki S."/>
            <person name="Fujita N."/>
        </authorList>
    </citation>
    <scope>NUCLEOTIDE SEQUENCE [LARGE SCALE GENOMIC DNA]</scope>
    <source>
        <strain evidence="4">ATCC 700054 / DSM 10555 / JCM 9379 / NBRC 101784 / NCIMB 13414 / VKM Ac-1990 / NM-1</strain>
    </source>
</reference>
<keyword evidence="2" id="KW-0472">Membrane</keyword>
<keyword evidence="4" id="KW-1185">Reference proteome</keyword>
<dbReference type="KEGG" id="mph:MLP_49210"/>
<dbReference type="AlphaFoldDB" id="F5XG01"/>
<feature type="transmembrane region" description="Helical" evidence="2">
    <location>
        <begin position="212"/>
        <end position="229"/>
    </location>
</feature>
<feature type="transmembrane region" description="Helical" evidence="2">
    <location>
        <begin position="81"/>
        <end position="99"/>
    </location>
</feature>
<feature type="compositionally biased region" description="Basic and acidic residues" evidence="1">
    <location>
        <begin position="28"/>
        <end position="37"/>
    </location>
</feature>
<feature type="transmembrane region" description="Helical" evidence="2">
    <location>
        <begin position="185"/>
        <end position="205"/>
    </location>
</feature>
<keyword evidence="2" id="KW-1133">Transmembrane helix</keyword>
<evidence type="ECO:0000256" key="2">
    <source>
        <dbReference type="SAM" id="Phobius"/>
    </source>
</evidence>
<evidence type="ECO:0000313" key="3">
    <source>
        <dbReference type="EMBL" id="BAK37935.1"/>
    </source>
</evidence>
<dbReference type="RefSeq" id="WP_013865757.1">
    <property type="nucleotide sequence ID" value="NC_015635.1"/>
</dbReference>
<gene>
    <name evidence="3" type="ordered locus">MLP_49210</name>
</gene>
<dbReference type="EMBL" id="AP012204">
    <property type="protein sequence ID" value="BAK37935.1"/>
    <property type="molecule type" value="Genomic_DNA"/>
</dbReference>
<protein>
    <submittedName>
        <fullName evidence="3">Uncharacterized protein</fullName>
    </submittedName>
</protein>
<accession>F5XG01</accession>
<feature type="compositionally biased region" description="Basic and acidic residues" evidence="1">
    <location>
        <begin position="1"/>
        <end position="11"/>
    </location>
</feature>
<organism evidence="3 4">
    <name type="scientific">Microlunatus phosphovorus (strain ATCC 700054 / DSM 10555 / JCM 9379 / NBRC 101784 / NCIMB 13414 / VKM Ac-1990 / NM-1)</name>
    <dbReference type="NCBI Taxonomy" id="1032480"/>
    <lineage>
        <taxon>Bacteria</taxon>
        <taxon>Bacillati</taxon>
        <taxon>Actinomycetota</taxon>
        <taxon>Actinomycetes</taxon>
        <taxon>Propionibacteriales</taxon>
        <taxon>Propionibacteriaceae</taxon>
        <taxon>Microlunatus</taxon>
    </lineage>
</organism>
<dbReference type="Proteomes" id="UP000007947">
    <property type="component" value="Chromosome"/>
</dbReference>
<evidence type="ECO:0000313" key="4">
    <source>
        <dbReference type="Proteomes" id="UP000007947"/>
    </source>
</evidence>
<feature type="transmembrane region" description="Helical" evidence="2">
    <location>
        <begin position="149"/>
        <end position="173"/>
    </location>
</feature>
<feature type="region of interest" description="Disordered" evidence="1">
    <location>
        <begin position="1"/>
        <end position="37"/>
    </location>
</feature>
<keyword evidence="2" id="KW-0812">Transmembrane</keyword>
<dbReference type="HOGENOM" id="CLU_1160032_0_0_11"/>
<proteinExistence type="predicted"/>
<evidence type="ECO:0000256" key="1">
    <source>
        <dbReference type="SAM" id="MobiDB-lite"/>
    </source>
</evidence>
<feature type="transmembrane region" description="Helical" evidence="2">
    <location>
        <begin position="105"/>
        <end position="137"/>
    </location>
</feature>
<sequence>MTDKLPPDGLRESGSAGGGVARRRRPKDRMAKGGVRDPALRTGLPRLWAQLTSWLLAYLPGRHRPRLPRVHIHTAPAIPSVVLRAIVALIGFGCGLMVVPGPPGWAIVIGLLVALFWVPGSLVGGALVIVLGLLLAFDVEPGAPWRTPLLVAALPLMLQLAAIAGQTSITARIELRALALPLRRYLAIQVFAQLLALTGAMVAGLGWVLPQLMALASVALLSIVIFWIPSLGPARSRDY</sequence>
<name>F5XG01_MICPN</name>